<accession>A0A7R8ZZ40</accession>
<dbReference type="Proteomes" id="UP000677054">
    <property type="component" value="Unassembled WGS sequence"/>
</dbReference>
<gene>
    <name evidence="4" type="ORF">DSTB1V02_LOCUS2183</name>
</gene>
<evidence type="ECO:0008006" key="6">
    <source>
        <dbReference type="Google" id="ProtNLM"/>
    </source>
</evidence>
<feature type="signal peptide" evidence="3">
    <location>
        <begin position="1"/>
        <end position="18"/>
    </location>
</feature>
<proteinExistence type="predicted"/>
<dbReference type="OrthoDB" id="10479487at2759"/>
<dbReference type="Gene3D" id="3.30.160.320">
    <property type="match status" value="1"/>
</dbReference>
<dbReference type="InterPro" id="IPR038539">
    <property type="entry name" value="Anti-LPS_factor/Scygonadin_sf"/>
</dbReference>
<dbReference type="Pfam" id="PF11630">
    <property type="entry name" value="Anti-LPS-SCYG"/>
    <property type="match status" value="1"/>
</dbReference>
<feature type="chain" id="PRO_5036209548" description="Anti-lipopolysaccharide factor" evidence="3">
    <location>
        <begin position="19"/>
        <end position="132"/>
    </location>
</feature>
<keyword evidence="1" id="KW-0929">Antimicrobial</keyword>
<reference evidence="4" key="1">
    <citation type="submission" date="2020-11" db="EMBL/GenBank/DDBJ databases">
        <authorList>
            <person name="Tran Van P."/>
        </authorList>
    </citation>
    <scope>NUCLEOTIDE SEQUENCE</scope>
</reference>
<dbReference type="EMBL" id="CAJPEV010000233">
    <property type="protein sequence ID" value="CAG0882741.1"/>
    <property type="molecule type" value="Genomic_DNA"/>
</dbReference>
<evidence type="ECO:0000256" key="1">
    <source>
        <dbReference type="ARBA" id="ARBA00022529"/>
    </source>
</evidence>
<sequence length="132" mass="15071">MKLGYFIFAVFVIGPASAQWEEFIGQIVTKVMGLWKDEQVEFLGHRCDYSMSPGFYRWQLHYKTKVMCPGWTTIIGRAKTRSPSGSLEQATKDFVSKALKADSFGSEMFHHLFGIRDLGLVTEEQVKDIIRA</sequence>
<evidence type="ECO:0000313" key="5">
    <source>
        <dbReference type="Proteomes" id="UP000677054"/>
    </source>
</evidence>
<dbReference type="GO" id="GO:0042742">
    <property type="term" value="P:defense response to bacterium"/>
    <property type="evidence" value="ECO:0007669"/>
    <property type="project" value="UniProtKB-KW"/>
</dbReference>
<evidence type="ECO:0000313" key="4">
    <source>
        <dbReference type="EMBL" id="CAD7242212.1"/>
    </source>
</evidence>
<evidence type="ECO:0000256" key="2">
    <source>
        <dbReference type="ARBA" id="ARBA00023022"/>
    </source>
</evidence>
<evidence type="ECO:0000256" key="3">
    <source>
        <dbReference type="SAM" id="SignalP"/>
    </source>
</evidence>
<dbReference type="InterPro" id="IPR024509">
    <property type="entry name" value="Anti-LPS_factor/Scygonadin"/>
</dbReference>
<organism evidence="4">
    <name type="scientific">Darwinula stevensoni</name>
    <dbReference type="NCBI Taxonomy" id="69355"/>
    <lineage>
        <taxon>Eukaryota</taxon>
        <taxon>Metazoa</taxon>
        <taxon>Ecdysozoa</taxon>
        <taxon>Arthropoda</taxon>
        <taxon>Crustacea</taxon>
        <taxon>Oligostraca</taxon>
        <taxon>Ostracoda</taxon>
        <taxon>Podocopa</taxon>
        <taxon>Podocopida</taxon>
        <taxon>Darwinulocopina</taxon>
        <taxon>Darwinuloidea</taxon>
        <taxon>Darwinulidae</taxon>
        <taxon>Darwinula</taxon>
    </lineage>
</organism>
<dbReference type="AlphaFoldDB" id="A0A7R8ZZ40"/>
<name>A0A7R8ZZ40_9CRUS</name>
<keyword evidence="2" id="KW-0044">Antibiotic</keyword>
<protein>
    <recommendedName>
        <fullName evidence="6">Anti-lipopolysaccharide factor</fullName>
    </recommendedName>
</protein>
<keyword evidence="5" id="KW-1185">Reference proteome</keyword>
<dbReference type="EMBL" id="LR899750">
    <property type="protein sequence ID" value="CAD7242212.1"/>
    <property type="molecule type" value="Genomic_DNA"/>
</dbReference>
<keyword evidence="3" id="KW-0732">Signal</keyword>